<dbReference type="PANTHER" id="PTHR11461">
    <property type="entry name" value="SERINE PROTEASE INHIBITOR, SERPIN"/>
    <property type="match status" value="1"/>
</dbReference>
<dbReference type="Pfam" id="PF00079">
    <property type="entry name" value="Serpin"/>
    <property type="match status" value="1"/>
</dbReference>
<dbReference type="PANTHER" id="PTHR11461:SF211">
    <property type="entry name" value="GH10112P-RELATED"/>
    <property type="match status" value="1"/>
</dbReference>
<accession>A0AA38I3Q4</accession>
<comment type="caution">
    <text evidence="5">The sequence shown here is derived from an EMBL/GenBank/DDBJ whole genome shotgun (WGS) entry which is preliminary data.</text>
</comment>
<keyword evidence="2" id="KW-0646">Protease inhibitor</keyword>
<gene>
    <name evidence="5" type="ORF">Zmor_024719</name>
</gene>
<dbReference type="EMBL" id="JALNTZ010000007">
    <property type="protein sequence ID" value="KAJ3647187.1"/>
    <property type="molecule type" value="Genomic_DNA"/>
</dbReference>
<keyword evidence="6" id="KW-1185">Reference proteome</keyword>
<dbReference type="InterPro" id="IPR042178">
    <property type="entry name" value="Serpin_sf_1"/>
</dbReference>
<reference evidence="5" key="1">
    <citation type="journal article" date="2023" name="G3 (Bethesda)">
        <title>Whole genome assemblies of Zophobas morio and Tenebrio molitor.</title>
        <authorList>
            <person name="Kaur S."/>
            <person name="Stinson S.A."/>
            <person name="diCenzo G.C."/>
        </authorList>
    </citation>
    <scope>NUCLEOTIDE SEQUENCE</scope>
    <source>
        <strain evidence="5">QUZm001</strain>
    </source>
</reference>
<evidence type="ECO:0000256" key="3">
    <source>
        <dbReference type="ARBA" id="ARBA00022900"/>
    </source>
</evidence>
<keyword evidence="3" id="KW-0722">Serine protease inhibitor</keyword>
<dbReference type="PROSITE" id="PS00284">
    <property type="entry name" value="SERPIN"/>
    <property type="match status" value="1"/>
</dbReference>
<evidence type="ECO:0000256" key="2">
    <source>
        <dbReference type="ARBA" id="ARBA00022690"/>
    </source>
</evidence>
<dbReference type="Gene3D" id="2.30.39.10">
    <property type="entry name" value="Alpha-1-antitrypsin, domain 1"/>
    <property type="match status" value="1"/>
</dbReference>
<dbReference type="GO" id="GO:0004867">
    <property type="term" value="F:serine-type endopeptidase inhibitor activity"/>
    <property type="evidence" value="ECO:0007669"/>
    <property type="project" value="UniProtKB-KW"/>
</dbReference>
<dbReference type="GO" id="GO:0005615">
    <property type="term" value="C:extracellular space"/>
    <property type="evidence" value="ECO:0007669"/>
    <property type="project" value="InterPro"/>
</dbReference>
<evidence type="ECO:0000256" key="1">
    <source>
        <dbReference type="ARBA" id="ARBA00006426"/>
    </source>
</evidence>
<dbReference type="SMART" id="SM00093">
    <property type="entry name" value="SERPIN"/>
    <property type="match status" value="1"/>
</dbReference>
<dbReference type="InterPro" id="IPR023795">
    <property type="entry name" value="Serpin_CS"/>
</dbReference>
<dbReference type="InterPro" id="IPR023796">
    <property type="entry name" value="Serpin_dom"/>
</dbReference>
<dbReference type="Proteomes" id="UP001168821">
    <property type="component" value="Unassembled WGS sequence"/>
</dbReference>
<organism evidence="5 6">
    <name type="scientific">Zophobas morio</name>
    <dbReference type="NCBI Taxonomy" id="2755281"/>
    <lineage>
        <taxon>Eukaryota</taxon>
        <taxon>Metazoa</taxon>
        <taxon>Ecdysozoa</taxon>
        <taxon>Arthropoda</taxon>
        <taxon>Hexapoda</taxon>
        <taxon>Insecta</taxon>
        <taxon>Pterygota</taxon>
        <taxon>Neoptera</taxon>
        <taxon>Endopterygota</taxon>
        <taxon>Coleoptera</taxon>
        <taxon>Polyphaga</taxon>
        <taxon>Cucujiformia</taxon>
        <taxon>Tenebrionidae</taxon>
        <taxon>Zophobas</taxon>
    </lineage>
</organism>
<name>A0AA38I3Q4_9CUCU</name>
<dbReference type="AlphaFoldDB" id="A0AA38I3Q4"/>
<proteinExistence type="inferred from homology"/>
<evidence type="ECO:0000313" key="5">
    <source>
        <dbReference type="EMBL" id="KAJ3647187.1"/>
    </source>
</evidence>
<dbReference type="SUPFAM" id="SSF56574">
    <property type="entry name" value="Serpins"/>
    <property type="match status" value="1"/>
</dbReference>
<dbReference type="FunFam" id="2.30.39.10:FF:000001">
    <property type="entry name" value="Serpin family B member 2"/>
    <property type="match status" value="1"/>
</dbReference>
<protein>
    <recommendedName>
        <fullName evidence="4">Serpin domain-containing protein</fullName>
    </recommendedName>
</protein>
<evidence type="ECO:0000313" key="6">
    <source>
        <dbReference type="Proteomes" id="UP001168821"/>
    </source>
</evidence>
<dbReference type="Gene3D" id="3.30.497.10">
    <property type="entry name" value="Antithrombin, subunit I, domain 2"/>
    <property type="match status" value="1"/>
</dbReference>
<feature type="domain" description="Serpin" evidence="4">
    <location>
        <begin position="61"/>
        <end position="420"/>
    </location>
</feature>
<dbReference type="InterPro" id="IPR036186">
    <property type="entry name" value="Serpin_sf"/>
</dbReference>
<dbReference type="InterPro" id="IPR000215">
    <property type="entry name" value="Serpin_fam"/>
</dbReference>
<dbReference type="CDD" id="cd19601">
    <property type="entry name" value="serpin42Da-like"/>
    <property type="match status" value="1"/>
</dbReference>
<evidence type="ECO:0000259" key="4">
    <source>
        <dbReference type="SMART" id="SM00093"/>
    </source>
</evidence>
<comment type="similarity">
    <text evidence="1">Belongs to the serpin family. Ov-serpin subfamily.</text>
</comment>
<dbReference type="InterPro" id="IPR042185">
    <property type="entry name" value="Serpin_sf_2"/>
</dbReference>
<sequence>MVTIIKTRAKVFQYFHSAGKVDLSFLLILLGIVFGVLLSSSTMAEKTAELQVLESNRQFTTSLYNVLAEKAGNVFFSPISVHAVLSMSYQGAKGTTAEKYAATLNVPEAKAAAEGYNVVMNRLNSVPNVTLLMANRVYLMDGYELVPEFSNAVTKNFLSEVQLVNFGANEAAAATINAWVEEKTKEKIKDLISKDDLNGLTRLVLVNAIYFKGDWKHKFDKAATKTEPFYLNDVDSIDVSMMHTKKKFNYKSDEALDAQILEMSYTNEDLSMFIILPNKRNGIAELEKKLATANLTEITQHMWNTEVNVALPRFKVETTMDLKESLTKLGLGEIFSPGSADFSGMITAKEQLYVSKVIQKAFIEVNEEGAEAAAATGMIMMMRCSLITRPPPEFIADHPFIYILAEKKTNHLFAGRLSNPSL</sequence>